<protein>
    <submittedName>
        <fullName evidence="4">Photosystem I assembly protein Ycf3</fullName>
    </submittedName>
</protein>
<dbReference type="SMART" id="SM00028">
    <property type="entry name" value="TPR"/>
    <property type="match status" value="4"/>
</dbReference>
<dbReference type="Pfam" id="PF13432">
    <property type="entry name" value="TPR_16"/>
    <property type="match status" value="1"/>
</dbReference>
<proteinExistence type="predicted"/>
<dbReference type="InterPro" id="IPR011990">
    <property type="entry name" value="TPR-like_helical_dom_sf"/>
</dbReference>
<feature type="repeat" description="TPR" evidence="3">
    <location>
        <begin position="80"/>
        <end position="113"/>
    </location>
</feature>
<organism evidence="4 5">
    <name type="scientific">Candidatus Methanofastidiosum methylothiophilum</name>
    <dbReference type="NCBI Taxonomy" id="1705564"/>
    <lineage>
        <taxon>Archaea</taxon>
        <taxon>Methanobacteriati</taxon>
        <taxon>Methanobacteriota</taxon>
        <taxon>Stenosarchaea group</taxon>
        <taxon>Candidatus Methanofastidiosia</taxon>
        <taxon>Candidatus Methanofastidiosales</taxon>
        <taxon>Candidatus Methanofastidiosaceae</taxon>
        <taxon>Candidatus Methanofastidiosum</taxon>
    </lineage>
</organism>
<dbReference type="EMBL" id="LNGC01000010">
    <property type="protein sequence ID" value="KYC53117.1"/>
    <property type="molecule type" value="Genomic_DNA"/>
</dbReference>
<accession>A0A150J7C2</accession>
<dbReference type="Gene3D" id="1.25.40.10">
    <property type="entry name" value="Tetratricopeptide repeat domain"/>
    <property type="match status" value="3"/>
</dbReference>
<reference evidence="4 5" key="1">
    <citation type="journal article" date="2016" name="ISME J.">
        <title>Chasing the elusive Euryarchaeota class WSA2: genomes reveal a uniquely fastidious methyl-reducing methanogen.</title>
        <authorList>
            <person name="Nobu M.K."/>
            <person name="Narihiro T."/>
            <person name="Kuroda K."/>
            <person name="Mei R."/>
            <person name="Liu W.T."/>
        </authorList>
    </citation>
    <scope>NUCLEOTIDE SEQUENCE [LARGE SCALE GENOMIC DNA]</scope>
    <source>
        <strain evidence="4">U1lsi0528_Bin055</strain>
    </source>
</reference>
<dbReference type="SUPFAM" id="SSF48452">
    <property type="entry name" value="TPR-like"/>
    <property type="match status" value="1"/>
</dbReference>
<dbReference type="PANTHER" id="PTHR44943:SF8">
    <property type="entry name" value="TPR REPEAT-CONTAINING PROTEIN MJ0263"/>
    <property type="match status" value="1"/>
</dbReference>
<dbReference type="Proteomes" id="UP000075398">
    <property type="component" value="Unassembled WGS sequence"/>
</dbReference>
<feature type="repeat" description="TPR" evidence="3">
    <location>
        <begin position="46"/>
        <end position="79"/>
    </location>
</feature>
<evidence type="ECO:0000256" key="2">
    <source>
        <dbReference type="ARBA" id="ARBA00022803"/>
    </source>
</evidence>
<evidence type="ECO:0000256" key="3">
    <source>
        <dbReference type="PROSITE-ProRule" id="PRU00339"/>
    </source>
</evidence>
<dbReference type="InterPro" id="IPR051685">
    <property type="entry name" value="Ycf3/AcsC/BcsC/TPR_MFPF"/>
</dbReference>
<feature type="repeat" description="TPR" evidence="3">
    <location>
        <begin position="114"/>
        <end position="147"/>
    </location>
</feature>
<comment type="caution">
    <text evidence="4">The sequence shown here is derived from an EMBL/GenBank/DDBJ whole genome shotgun (WGS) entry which is preliminary data.</text>
</comment>
<dbReference type="InterPro" id="IPR019734">
    <property type="entry name" value="TPR_rpt"/>
</dbReference>
<evidence type="ECO:0000256" key="1">
    <source>
        <dbReference type="ARBA" id="ARBA00022737"/>
    </source>
</evidence>
<feature type="repeat" description="TPR" evidence="3">
    <location>
        <begin position="190"/>
        <end position="223"/>
    </location>
</feature>
<dbReference type="AlphaFoldDB" id="A0A150J7C2"/>
<dbReference type="PROSITE" id="PS50005">
    <property type="entry name" value="TPR"/>
    <property type="match status" value="4"/>
</dbReference>
<gene>
    <name evidence="4" type="ORF">AMQ22_00424</name>
</gene>
<dbReference type="PANTHER" id="PTHR44943">
    <property type="entry name" value="CELLULOSE SYNTHASE OPERON PROTEIN C"/>
    <property type="match status" value="1"/>
</dbReference>
<dbReference type="Pfam" id="PF13181">
    <property type="entry name" value="TPR_8"/>
    <property type="match status" value="1"/>
</dbReference>
<evidence type="ECO:0000313" key="4">
    <source>
        <dbReference type="EMBL" id="KYC53117.1"/>
    </source>
</evidence>
<evidence type="ECO:0000313" key="5">
    <source>
        <dbReference type="Proteomes" id="UP000075398"/>
    </source>
</evidence>
<name>A0A150J7C2_9EURY</name>
<keyword evidence="1" id="KW-0677">Repeat</keyword>
<keyword evidence="2 3" id="KW-0802">TPR repeat</keyword>
<dbReference type="STRING" id="1705564.APG08_01144"/>
<sequence length="259" mass="30339">MANNPTSEKIKEKYEKIFSLLDELKIQQAKEKIDKLLKKNKNDPFLFWLKGYVLLYEGANDLEEAIDSFDRAIEIDPDNAFAWEFKAIALRSLGRYEAAIECYDKSIELDPLDYSAIYNRALLLERLGKLEDALDYYSLATKIQPENTLAWEGKANLLESLQRFDEAEECRAKVEKDYSTRIVEKEPLTPEEWVHKGETLEKLGKYLWANQCYEMALKIDENHQKARDLKYMLLQKHKIESDARKGNFRSFITSEKFAI</sequence>